<evidence type="ECO:0000256" key="1">
    <source>
        <dbReference type="ARBA" id="ARBA00022723"/>
    </source>
</evidence>
<dbReference type="SMART" id="SM00356">
    <property type="entry name" value="ZnF_C3H1"/>
    <property type="match status" value="1"/>
</dbReference>
<feature type="compositionally biased region" description="Low complexity" evidence="5">
    <location>
        <begin position="266"/>
        <end position="282"/>
    </location>
</feature>
<dbReference type="InterPro" id="IPR036691">
    <property type="entry name" value="Endo/exonu/phosph_ase_sf"/>
</dbReference>
<dbReference type="Pfam" id="PF03372">
    <property type="entry name" value="Exo_endo_phos"/>
    <property type="match status" value="1"/>
</dbReference>
<feature type="domain" description="C3H1-type" evidence="6">
    <location>
        <begin position="61"/>
        <end position="88"/>
    </location>
</feature>
<feature type="region of interest" description="Disordered" evidence="5">
    <location>
        <begin position="353"/>
        <end position="378"/>
    </location>
</feature>
<dbReference type="OrthoDB" id="428734at2759"/>
<dbReference type="STRING" id="554055.A0A2P6VQ72"/>
<dbReference type="PANTHER" id="PTHR12121:SF36">
    <property type="entry name" value="ENDONUCLEASE_EXONUCLEASE_PHOSPHATASE DOMAIN-CONTAINING PROTEIN"/>
    <property type="match status" value="1"/>
</dbReference>
<gene>
    <name evidence="7" type="primary">g351</name>
    <name evidence="7" type="ORF">C2E20_0351</name>
</gene>
<feature type="compositionally biased region" description="Basic and acidic residues" evidence="5">
    <location>
        <begin position="362"/>
        <end position="373"/>
    </location>
</feature>
<dbReference type="InterPro" id="IPR050410">
    <property type="entry name" value="CCR4/nocturin_mRNA_transcr"/>
</dbReference>
<reference evidence="7 8" key="1">
    <citation type="journal article" date="2018" name="Plant J.">
        <title>Genome sequences of Chlorella sorokiniana UTEX 1602 and Micractinium conductrix SAG 241.80: implications to maltose excretion by a green alga.</title>
        <authorList>
            <person name="Arriola M.B."/>
            <person name="Velmurugan N."/>
            <person name="Zhang Y."/>
            <person name="Plunkett M.H."/>
            <person name="Hondzo H."/>
            <person name="Barney B.M."/>
        </authorList>
    </citation>
    <scope>NUCLEOTIDE SEQUENCE [LARGE SCALE GENOMIC DNA]</scope>
    <source>
        <strain evidence="7 8">SAG 241.80</strain>
    </source>
</reference>
<feature type="region of interest" description="Disordered" evidence="5">
    <location>
        <begin position="251"/>
        <end position="332"/>
    </location>
</feature>
<dbReference type="SUPFAM" id="SSF56219">
    <property type="entry name" value="DNase I-like"/>
    <property type="match status" value="1"/>
</dbReference>
<protein>
    <submittedName>
        <fullName evidence="7">Carbon catabolite repressor 4-like protein 6 isoform X1</fullName>
    </submittedName>
</protein>
<feature type="zinc finger region" description="C3H1-type" evidence="4">
    <location>
        <begin position="61"/>
        <end position="88"/>
    </location>
</feature>
<dbReference type="InterPro" id="IPR005135">
    <property type="entry name" value="Endo/exonuclease/phosphatase"/>
</dbReference>
<dbReference type="Gene3D" id="4.10.1000.10">
    <property type="entry name" value="Zinc finger, CCCH-type"/>
    <property type="match status" value="1"/>
</dbReference>
<comment type="caution">
    <text evidence="7">The sequence shown here is derived from an EMBL/GenBank/DDBJ whole genome shotgun (WGS) entry which is preliminary data.</text>
</comment>
<evidence type="ECO:0000256" key="3">
    <source>
        <dbReference type="ARBA" id="ARBA00022833"/>
    </source>
</evidence>
<feature type="compositionally biased region" description="Low complexity" evidence="5">
    <location>
        <begin position="308"/>
        <end position="320"/>
    </location>
</feature>
<evidence type="ECO:0000259" key="6">
    <source>
        <dbReference type="PROSITE" id="PS50103"/>
    </source>
</evidence>
<evidence type="ECO:0000256" key="4">
    <source>
        <dbReference type="PROSITE-ProRule" id="PRU00723"/>
    </source>
</evidence>
<keyword evidence="3 4" id="KW-0862">Zinc</keyword>
<dbReference type="AlphaFoldDB" id="A0A2P6VQ72"/>
<name>A0A2P6VQ72_9CHLO</name>
<feature type="region of interest" description="Disordered" evidence="5">
    <location>
        <begin position="667"/>
        <end position="689"/>
    </location>
</feature>
<dbReference type="EMBL" id="LHPF02000001">
    <property type="protein sequence ID" value="PSC76232.1"/>
    <property type="molecule type" value="Genomic_DNA"/>
</dbReference>
<organism evidence="7 8">
    <name type="scientific">Micractinium conductrix</name>
    <dbReference type="NCBI Taxonomy" id="554055"/>
    <lineage>
        <taxon>Eukaryota</taxon>
        <taxon>Viridiplantae</taxon>
        <taxon>Chlorophyta</taxon>
        <taxon>core chlorophytes</taxon>
        <taxon>Trebouxiophyceae</taxon>
        <taxon>Chlorellales</taxon>
        <taxon>Chlorellaceae</taxon>
        <taxon>Chlorella clade</taxon>
        <taxon>Micractinium</taxon>
    </lineage>
</organism>
<dbReference type="GO" id="GO:0008270">
    <property type="term" value="F:zinc ion binding"/>
    <property type="evidence" value="ECO:0007669"/>
    <property type="project" value="UniProtKB-KW"/>
</dbReference>
<dbReference type="Pfam" id="PF18044">
    <property type="entry name" value="zf-CCCH_4"/>
    <property type="match status" value="1"/>
</dbReference>
<proteinExistence type="predicted"/>
<evidence type="ECO:0000313" key="7">
    <source>
        <dbReference type="EMBL" id="PSC76232.1"/>
    </source>
</evidence>
<evidence type="ECO:0000313" key="8">
    <source>
        <dbReference type="Proteomes" id="UP000239649"/>
    </source>
</evidence>
<dbReference type="Gene3D" id="3.60.10.10">
    <property type="entry name" value="Endonuclease/exonuclease/phosphatase"/>
    <property type="match status" value="2"/>
</dbReference>
<dbReference type="Proteomes" id="UP000239649">
    <property type="component" value="Unassembled WGS sequence"/>
</dbReference>
<evidence type="ECO:0000256" key="5">
    <source>
        <dbReference type="SAM" id="MobiDB-lite"/>
    </source>
</evidence>
<sequence>MLRALLSACRRPSAPQTSSPASRVLWQGTDTPEVAAIQQQHPYPPPQPGGWERRRRQSSGGQGPPPCLHFLRGACRYGTACRFSHDTEDKAAAALPFHHRQPVASQANAAAAAAAASSAASSAQPPPWRLRVMSYNILADCLAHEHAAELYSSAPRWSLEWGYRSGLILREILHHRPDVVCLQEVDHFREFEQALQPHGYEGLYTKRTGDRRDGLAMFWRTDAVRPVQQRTIEFKNLQMKDNVAQLVAFEQRSSSRGSREGGAGGPDSSQTSSEGSAGSSRSGQKRRAAEAAGAGSSAPTRHLRFDSSSESEGEGASAPRVGGGKRRGGLPGGAAAAAAAAAALQSATMEDAVAAGSGSRGPRVEDATERAESDMELESDDEAAARQLPALLVANIHVLFNPRRGDLKMGQVRTLLEHVDSMCLQQQKLSGQRAAAVICGDFNSAAGSPIHHFVRTGSLDLLQCDRKRMSGQVESSGHNWRALQQAALARQEDEEARRQHPCSAGNGHDAWPGEAPALAVGAAVAALAFSPQAVVPPYAPSPLPRSGGKGKSPRGWTADDVRLAAGSSALVHGGEPVARHPLHLDSAYAALTGSEAAYSTCHDKFIGCVDYCYFTPGGSNPGAWRLLPLSVVQPPPLQTLYCALPSPAWPSDHISLVCDFALLPGSPQARSSRPRKAEGSRALGAQAHL</sequence>
<dbReference type="PANTHER" id="PTHR12121">
    <property type="entry name" value="CARBON CATABOLITE REPRESSOR PROTEIN 4"/>
    <property type="match status" value="1"/>
</dbReference>
<accession>A0A2P6VQ72</accession>
<keyword evidence="2 4" id="KW-0863">Zinc-finger</keyword>
<feature type="region of interest" description="Disordered" evidence="5">
    <location>
        <begin position="35"/>
        <end position="63"/>
    </location>
</feature>
<keyword evidence="1 4" id="KW-0479">Metal-binding</keyword>
<dbReference type="GO" id="GO:0000175">
    <property type="term" value="F:3'-5'-RNA exonuclease activity"/>
    <property type="evidence" value="ECO:0007669"/>
    <property type="project" value="TreeGrafter"/>
</dbReference>
<evidence type="ECO:0000256" key="2">
    <source>
        <dbReference type="ARBA" id="ARBA00022771"/>
    </source>
</evidence>
<dbReference type="InterPro" id="IPR041367">
    <property type="entry name" value="Znf-CCCH_4"/>
</dbReference>
<keyword evidence="8" id="KW-1185">Reference proteome</keyword>
<dbReference type="PROSITE" id="PS50103">
    <property type="entry name" value="ZF_C3H1"/>
    <property type="match status" value="1"/>
</dbReference>
<dbReference type="InterPro" id="IPR000571">
    <property type="entry name" value="Znf_CCCH"/>
</dbReference>